<dbReference type="Pfam" id="PF25917">
    <property type="entry name" value="BSH_RND"/>
    <property type="match status" value="1"/>
</dbReference>
<protein>
    <submittedName>
        <fullName evidence="4">Efflux RND transporter periplasmic adaptor subunit</fullName>
    </submittedName>
</protein>
<gene>
    <name evidence="4" type="ORF">NFC81_07370</name>
</gene>
<dbReference type="PANTHER" id="PTHR30469:SF29">
    <property type="entry name" value="BLR2860 PROTEIN"/>
    <property type="match status" value="1"/>
</dbReference>
<dbReference type="SUPFAM" id="SSF111369">
    <property type="entry name" value="HlyD-like secretion proteins"/>
    <property type="match status" value="1"/>
</dbReference>
<dbReference type="NCBIfam" id="TIGR01730">
    <property type="entry name" value="RND_mfp"/>
    <property type="match status" value="1"/>
</dbReference>
<feature type="domain" description="Multidrug resistance protein MdtA-like barrel-sandwich hybrid" evidence="3">
    <location>
        <begin position="74"/>
        <end position="196"/>
    </location>
</feature>
<dbReference type="GO" id="GO:1990281">
    <property type="term" value="C:efflux pump complex"/>
    <property type="evidence" value="ECO:0007669"/>
    <property type="project" value="TreeGrafter"/>
</dbReference>
<feature type="transmembrane region" description="Helical" evidence="2">
    <location>
        <begin position="12"/>
        <end position="29"/>
    </location>
</feature>
<dbReference type="EMBL" id="CP101717">
    <property type="protein sequence ID" value="WLD59593.1"/>
    <property type="molecule type" value="Genomic_DNA"/>
</dbReference>
<dbReference type="RefSeq" id="WP_304996885.1">
    <property type="nucleotide sequence ID" value="NZ_CP101717.1"/>
</dbReference>
<dbReference type="PANTHER" id="PTHR30469">
    <property type="entry name" value="MULTIDRUG RESISTANCE PROTEIN MDTA"/>
    <property type="match status" value="1"/>
</dbReference>
<keyword evidence="2" id="KW-0472">Membrane</keyword>
<keyword evidence="2" id="KW-0812">Transmembrane</keyword>
<proteinExistence type="inferred from homology"/>
<dbReference type="InterPro" id="IPR006143">
    <property type="entry name" value="RND_pump_MFP"/>
</dbReference>
<comment type="similarity">
    <text evidence="1">Belongs to the membrane fusion protein (MFP) (TC 8.A.1) family.</text>
</comment>
<sequence length="357" mass="38438">MGSQLKKYLGQAAAILIMILLTIWMYSGIDGDLMPSGERDTTQSNAIPRVQTQVIASESVQRVLEVSAETKANRSVDIRAQWSGEVKELLHRRGDRVQARDVIARLDRGELPERLLSAQALEQQRKVELDGVRTLVSRGLQNTTNLAAAETAYADAIANRRSLELQLQHTNIRAPFAGVIETLNIELGSYVQAGGSVAHLNDFSPLMITAQVSENDVINLRPGQSADVWLVSGETLEGEVSFVGTQARAATRTFDVEVASKTAVPSPSAGVTARVHFALPARNAHFISPALLTLDQAGNLSLKIVTPEQRVALVNVDIVKSSTQGVWVSGLPNPAQIITVGQGFVSHGDLVEAVVTE</sequence>
<evidence type="ECO:0000313" key="4">
    <source>
        <dbReference type="EMBL" id="WLD59593.1"/>
    </source>
</evidence>
<dbReference type="Gene3D" id="2.40.30.170">
    <property type="match status" value="1"/>
</dbReference>
<dbReference type="Gene3D" id="1.10.287.470">
    <property type="entry name" value="Helix hairpin bin"/>
    <property type="match status" value="1"/>
</dbReference>
<name>A0AB38YKA7_9GAMM</name>
<evidence type="ECO:0000256" key="2">
    <source>
        <dbReference type="SAM" id="Phobius"/>
    </source>
</evidence>
<evidence type="ECO:0000259" key="3">
    <source>
        <dbReference type="Pfam" id="PF25917"/>
    </source>
</evidence>
<dbReference type="InterPro" id="IPR058625">
    <property type="entry name" value="MdtA-like_BSH"/>
</dbReference>
<reference evidence="4" key="1">
    <citation type="submission" date="2022-07" db="EMBL/GenBank/DDBJ databases">
        <title>Complete genome sequence of Salinispirillum sp. LH10-3-1 capable of multiple carbohydrate inversion isolated from a soda lake.</title>
        <authorList>
            <person name="Liu J."/>
            <person name="Zhai Y."/>
            <person name="Zhang H."/>
            <person name="Yang H."/>
            <person name="Qu J."/>
            <person name="Li J."/>
        </authorList>
    </citation>
    <scope>NUCLEOTIDE SEQUENCE</scope>
    <source>
        <strain evidence="4">LH 10-3-1</strain>
    </source>
</reference>
<keyword evidence="2" id="KW-1133">Transmembrane helix</keyword>
<organism evidence="4">
    <name type="scientific">Salinispirillum sp. LH 10-3-1</name>
    <dbReference type="NCBI Taxonomy" id="2952525"/>
    <lineage>
        <taxon>Bacteria</taxon>
        <taxon>Pseudomonadati</taxon>
        <taxon>Pseudomonadota</taxon>
        <taxon>Gammaproteobacteria</taxon>
        <taxon>Oceanospirillales</taxon>
        <taxon>Saccharospirillaceae</taxon>
        <taxon>Salinispirillum</taxon>
    </lineage>
</organism>
<dbReference type="Gene3D" id="2.40.50.100">
    <property type="match status" value="1"/>
</dbReference>
<evidence type="ECO:0000256" key="1">
    <source>
        <dbReference type="ARBA" id="ARBA00009477"/>
    </source>
</evidence>
<accession>A0AB38YKA7</accession>
<dbReference type="GO" id="GO:0015562">
    <property type="term" value="F:efflux transmembrane transporter activity"/>
    <property type="evidence" value="ECO:0007669"/>
    <property type="project" value="TreeGrafter"/>
</dbReference>
<dbReference type="AlphaFoldDB" id="A0AB38YKA7"/>